<keyword evidence="2" id="KW-1185">Reference proteome</keyword>
<accession>A0A915YAE4</accession>
<protein>
    <submittedName>
        <fullName evidence="1">Uncharacterized protein</fullName>
    </submittedName>
</protein>
<dbReference type="EMBL" id="AP026867">
    <property type="protein sequence ID" value="BDS09512.1"/>
    <property type="molecule type" value="Genomic_DNA"/>
</dbReference>
<evidence type="ECO:0000313" key="2">
    <source>
        <dbReference type="Proteomes" id="UP001060919"/>
    </source>
</evidence>
<dbReference type="RefSeq" id="WP_264790897.1">
    <property type="nucleotide sequence ID" value="NZ_AP026867.1"/>
</dbReference>
<name>A0A915YAE4_9BACT</name>
<dbReference type="AlphaFoldDB" id="A0A915YAE4"/>
<dbReference type="KEGG" id="aup:AsAng_0002130"/>
<sequence>MDDQTHNGPPLNIADPVKDSVSGFTNVEIFSALTTNSPELVHEVKDALINFHPSQRNAIDTLYKEYGY</sequence>
<gene>
    <name evidence="1" type="ORF">AsAng_0002130</name>
</gene>
<evidence type="ECO:0000313" key="1">
    <source>
        <dbReference type="EMBL" id="BDS09512.1"/>
    </source>
</evidence>
<proteinExistence type="predicted"/>
<dbReference type="Proteomes" id="UP001060919">
    <property type="component" value="Chromosome"/>
</dbReference>
<reference evidence="1" key="1">
    <citation type="submission" date="2022-09" db="EMBL/GenBank/DDBJ databases">
        <title>Aureispira anguillicida sp. nov., isolated from Leptocephalus of Japanese eel Anguilla japonica.</title>
        <authorList>
            <person name="Yuasa K."/>
            <person name="Mekata T."/>
            <person name="Ikunari K."/>
        </authorList>
    </citation>
    <scope>NUCLEOTIDE SEQUENCE</scope>
    <source>
        <strain evidence="1">EL160426</strain>
    </source>
</reference>
<organism evidence="1 2">
    <name type="scientific">Aureispira anguillae</name>
    <dbReference type="NCBI Taxonomy" id="2864201"/>
    <lineage>
        <taxon>Bacteria</taxon>
        <taxon>Pseudomonadati</taxon>
        <taxon>Bacteroidota</taxon>
        <taxon>Saprospiria</taxon>
        <taxon>Saprospirales</taxon>
        <taxon>Saprospiraceae</taxon>
        <taxon>Aureispira</taxon>
    </lineage>
</organism>